<keyword evidence="3" id="KW-1185">Reference proteome</keyword>
<dbReference type="PANTHER" id="PTHR10174:SF216">
    <property type="entry name" value="CRAL-TRIO DOMAIN-CONTAINING PROTEIN-RELATED"/>
    <property type="match status" value="1"/>
</dbReference>
<dbReference type="Gene3D" id="1.10.8.20">
    <property type="entry name" value="N-terminal domain of phosphatidylinositol transfer protein sec14p"/>
    <property type="match status" value="1"/>
</dbReference>
<dbReference type="Proteomes" id="UP000327044">
    <property type="component" value="Unassembled WGS sequence"/>
</dbReference>
<sequence length="310" mass="36197">METYSIRPLSKELDDKAAKEINEDPKRIKETLKMFHEWIKKQPHLNVRNDDQHLITFLRGCKWSLQLAKQKIDYFYTIRTLLPDLFRGRDATSQEIQLLLKSGCITLLPNEEGYIGPKTFLVTFNTDLPFLALIRAIFMSIEILMKEDDNSIISGFQIITDYKLLTPGYMLQFTPALVKKCAICMENMYPLRMKGHIGINVPKGLVVIYNNFARPFFSDKLKERVYLFTESNWKENVSRDIQSVLPQEYGGDNPSLTHLADQWAQKVMSYRDWFLEDDGYGCDETRRQLATKTYDQELGMEGSFRKLMID</sequence>
<dbReference type="SUPFAM" id="SSF52087">
    <property type="entry name" value="CRAL/TRIO domain"/>
    <property type="match status" value="1"/>
</dbReference>
<dbReference type="SUPFAM" id="SSF46938">
    <property type="entry name" value="CRAL/TRIO N-terminal domain"/>
    <property type="match status" value="1"/>
</dbReference>
<dbReference type="CDD" id="cd00170">
    <property type="entry name" value="SEC14"/>
    <property type="match status" value="1"/>
</dbReference>
<evidence type="ECO:0000313" key="2">
    <source>
        <dbReference type="EMBL" id="KAB0797243.1"/>
    </source>
</evidence>
<dbReference type="PANTHER" id="PTHR10174">
    <property type="entry name" value="ALPHA-TOCOPHEROL TRANSFER PROTEIN-RELATED"/>
    <property type="match status" value="1"/>
</dbReference>
<name>A0A5N4AIX3_PHOPY</name>
<gene>
    <name evidence="2" type="ORF">PPYR_08237</name>
</gene>
<dbReference type="OrthoDB" id="6682367at2759"/>
<dbReference type="InterPro" id="IPR001251">
    <property type="entry name" value="CRAL-TRIO_dom"/>
</dbReference>
<dbReference type="Gene3D" id="1.20.5.1200">
    <property type="entry name" value="Alpha-tocopherol transfer"/>
    <property type="match status" value="1"/>
</dbReference>
<protein>
    <recommendedName>
        <fullName evidence="1">CRAL-TRIO domain-containing protein</fullName>
    </recommendedName>
</protein>
<dbReference type="InParanoid" id="A0A5N4AIX3"/>
<accession>A0A5N4AIX3</accession>
<dbReference type="EMBL" id="VVIM01000006">
    <property type="protein sequence ID" value="KAB0797243.1"/>
    <property type="molecule type" value="Genomic_DNA"/>
</dbReference>
<proteinExistence type="predicted"/>
<dbReference type="GO" id="GO:1902936">
    <property type="term" value="F:phosphatidylinositol bisphosphate binding"/>
    <property type="evidence" value="ECO:0007669"/>
    <property type="project" value="TreeGrafter"/>
</dbReference>
<organism evidence="2 3">
    <name type="scientific">Photinus pyralis</name>
    <name type="common">Common eastern firefly</name>
    <name type="synonym">Lampyris pyralis</name>
    <dbReference type="NCBI Taxonomy" id="7054"/>
    <lineage>
        <taxon>Eukaryota</taxon>
        <taxon>Metazoa</taxon>
        <taxon>Ecdysozoa</taxon>
        <taxon>Arthropoda</taxon>
        <taxon>Hexapoda</taxon>
        <taxon>Insecta</taxon>
        <taxon>Pterygota</taxon>
        <taxon>Neoptera</taxon>
        <taxon>Endopterygota</taxon>
        <taxon>Coleoptera</taxon>
        <taxon>Polyphaga</taxon>
        <taxon>Elateriformia</taxon>
        <taxon>Elateroidea</taxon>
        <taxon>Lampyridae</taxon>
        <taxon>Lampyrinae</taxon>
        <taxon>Photinus</taxon>
    </lineage>
</organism>
<dbReference type="PROSITE" id="PS50191">
    <property type="entry name" value="CRAL_TRIO"/>
    <property type="match status" value="1"/>
</dbReference>
<dbReference type="Pfam" id="PF00650">
    <property type="entry name" value="CRAL_TRIO"/>
    <property type="match status" value="1"/>
</dbReference>
<evidence type="ECO:0000313" key="3">
    <source>
        <dbReference type="Proteomes" id="UP000327044"/>
    </source>
</evidence>
<feature type="domain" description="CRAL-TRIO" evidence="1">
    <location>
        <begin position="74"/>
        <end position="257"/>
    </location>
</feature>
<dbReference type="Gene3D" id="3.40.525.10">
    <property type="entry name" value="CRAL-TRIO lipid binding domain"/>
    <property type="match status" value="1"/>
</dbReference>
<dbReference type="InterPro" id="IPR036865">
    <property type="entry name" value="CRAL-TRIO_dom_sf"/>
</dbReference>
<dbReference type="InterPro" id="IPR036273">
    <property type="entry name" value="CRAL/TRIO_N_dom_sf"/>
</dbReference>
<comment type="caution">
    <text evidence="2">The sequence shown here is derived from an EMBL/GenBank/DDBJ whole genome shotgun (WGS) entry which is preliminary data.</text>
</comment>
<dbReference type="PRINTS" id="PR00180">
    <property type="entry name" value="CRETINALDHBP"/>
</dbReference>
<evidence type="ECO:0000259" key="1">
    <source>
        <dbReference type="PROSITE" id="PS50191"/>
    </source>
</evidence>
<dbReference type="GO" id="GO:0016020">
    <property type="term" value="C:membrane"/>
    <property type="evidence" value="ECO:0007669"/>
    <property type="project" value="TreeGrafter"/>
</dbReference>
<dbReference type="AlphaFoldDB" id="A0A5N4AIX3"/>
<reference evidence="2 3" key="1">
    <citation type="journal article" date="2018" name="Elife">
        <title>Firefly genomes illuminate parallel origins of bioluminescence in beetles.</title>
        <authorList>
            <person name="Fallon T.R."/>
            <person name="Lower S.E."/>
            <person name="Chang C.H."/>
            <person name="Bessho-Uehara M."/>
            <person name="Martin G.J."/>
            <person name="Bewick A.J."/>
            <person name="Behringer M."/>
            <person name="Debat H.J."/>
            <person name="Wong I."/>
            <person name="Day J.C."/>
            <person name="Suvorov A."/>
            <person name="Silva C.J."/>
            <person name="Stanger-Hall K.F."/>
            <person name="Hall D.W."/>
            <person name="Schmitz R.J."/>
            <person name="Nelson D.R."/>
            <person name="Lewis S.M."/>
            <person name="Shigenobu S."/>
            <person name="Bybee S.M."/>
            <person name="Larracuente A.M."/>
            <person name="Oba Y."/>
            <person name="Weng J.K."/>
        </authorList>
    </citation>
    <scope>NUCLEOTIDE SEQUENCE [LARGE SCALE GENOMIC DNA]</scope>
    <source>
        <strain evidence="2">1611_PpyrPB1</strain>
        <tissue evidence="2">Whole body</tissue>
    </source>
</reference>